<dbReference type="Proteomes" id="UP000265520">
    <property type="component" value="Unassembled WGS sequence"/>
</dbReference>
<feature type="non-terminal residue" evidence="1">
    <location>
        <position position="1"/>
    </location>
</feature>
<dbReference type="AlphaFoldDB" id="A0A392VEC4"/>
<protein>
    <submittedName>
        <fullName evidence="1">Uncharacterized protein</fullName>
    </submittedName>
</protein>
<dbReference type="EMBL" id="LXQA011100727">
    <property type="protein sequence ID" value="MCI84850.1"/>
    <property type="molecule type" value="Genomic_DNA"/>
</dbReference>
<evidence type="ECO:0000313" key="1">
    <source>
        <dbReference type="EMBL" id="MCI84850.1"/>
    </source>
</evidence>
<accession>A0A392VEC4</accession>
<keyword evidence="2" id="KW-1185">Reference proteome</keyword>
<comment type="caution">
    <text evidence="1">The sequence shown here is derived from an EMBL/GenBank/DDBJ whole genome shotgun (WGS) entry which is preliminary data.</text>
</comment>
<evidence type="ECO:0000313" key="2">
    <source>
        <dbReference type="Proteomes" id="UP000265520"/>
    </source>
</evidence>
<organism evidence="1 2">
    <name type="scientific">Trifolium medium</name>
    <dbReference type="NCBI Taxonomy" id="97028"/>
    <lineage>
        <taxon>Eukaryota</taxon>
        <taxon>Viridiplantae</taxon>
        <taxon>Streptophyta</taxon>
        <taxon>Embryophyta</taxon>
        <taxon>Tracheophyta</taxon>
        <taxon>Spermatophyta</taxon>
        <taxon>Magnoliopsida</taxon>
        <taxon>eudicotyledons</taxon>
        <taxon>Gunneridae</taxon>
        <taxon>Pentapetalae</taxon>
        <taxon>rosids</taxon>
        <taxon>fabids</taxon>
        <taxon>Fabales</taxon>
        <taxon>Fabaceae</taxon>
        <taxon>Papilionoideae</taxon>
        <taxon>50 kb inversion clade</taxon>
        <taxon>NPAAA clade</taxon>
        <taxon>Hologalegina</taxon>
        <taxon>IRL clade</taxon>
        <taxon>Trifolieae</taxon>
        <taxon>Trifolium</taxon>
    </lineage>
</organism>
<reference evidence="1 2" key="1">
    <citation type="journal article" date="2018" name="Front. Plant Sci.">
        <title>Red Clover (Trifolium pratense) and Zigzag Clover (T. medium) - A Picture of Genomic Similarities and Differences.</title>
        <authorList>
            <person name="Dluhosova J."/>
            <person name="Istvanek J."/>
            <person name="Nedelnik J."/>
            <person name="Repkova J."/>
        </authorList>
    </citation>
    <scope>NUCLEOTIDE SEQUENCE [LARGE SCALE GENOMIC DNA]</scope>
    <source>
        <strain evidence="2">cv. 10/8</strain>
        <tissue evidence="1">Leaf</tissue>
    </source>
</reference>
<sequence>GWTARGATCLLVKLLLLDVARSAA</sequence>
<name>A0A392VEC4_9FABA</name>
<proteinExistence type="predicted"/>